<reference evidence="1 2" key="1">
    <citation type="submission" date="2018-10" db="EMBL/GenBank/DDBJ databases">
        <title>Robbsia sp. DHC34, isolated from soil.</title>
        <authorList>
            <person name="Gao Z.-H."/>
            <person name="Qiu L.-H."/>
        </authorList>
    </citation>
    <scope>NUCLEOTIDE SEQUENCE [LARGE SCALE GENOMIC DNA]</scope>
    <source>
        <strain evidence="1 2">DHC34</strain>
    </source>
</reference>
<keyword evidence="2" id="KW-1185">Reference proteome</keyword>
<evidence type="ECO:0000313" key="2">
    <source>
        <dbReference type="Proteomes" id="UP000270342"/>
    </source>
</evidence>
<dbReference type="EMBL" id="RBZU01000014">
    <property type="protein sequence ID" value="RKP46662.1"/>
    <property type="molecule type" value="Genomic_DNA"/>
</dbReference>
<accession>A0A494X8U7</accession>
<protein>
    <submittedName>
        <fullName evidence="1">Uncharacterized protein</fullName>
    </submittedName>
</protein>
<organism evidence="1 2">
    <name type="scientific">Pararobbsia silviterrae</name>
    <dbReference type="NCBI Taxonomy" id="1792498"/>
    <lineage>
        <taxon>Bacteria</taxon>
        <taxon>Pseudomonadati</taxon>
        <taxon>Pseudomonadota</taxon>
        <taxon>Betaproteobacteria</taxon>
        <taxon>Burkholderiales</taxon>
        <taxon>Burkholderiaceae</taxon>
        <taxon>Pararobbsia</taxon>
    </lineage>
</organism>
<gene>
    <name evidence="1" type="ORF">D7S86_24540</name>
</gene>
<evidence type="ECO:0000313" key="1">
    <source>
        <dbReference type="EMBL" id="RKP46662.1"/>
    </source>
</evidence>
<sequence>MRITTEIIAERDRQDYQWGGPAHDDRHSSFEFLTYVARQVDLGAAAKASTHRGRLLKIAALAMAGIEAIDRSAHAEQAAQLGPLSPAVNEAAIDAGLAVRVSPNVVRWHASTNEAWWTALARFAHILPQYVVARGASSVDVQP</sequence>
<dbReference type="AlphaFoldDB" id="A0A494X8U7"/>
<proteinExistence type="predicted"/>
<name>A0A494X8U7_9BURK</name>
<comment type="caution">
    <text evidence="1">The sequence shown here is derived from an EMBL/GenBank/DDBJ whole genome shotgun (WGS) entry which is preliminary data.</text>
</comment>
<dbReference type="Proteomes" id="UP000270342">
    <property type="component" value="Unassembled WGS sequence"/>
</dbReference>